<evidence type="ECO:0000256" key="6">
    <source>
        <dbReference type="ARBA" id="ARBA00022989"/>
    </source>
</evidence>
<dbReference type="GO" id="GO:0055085">
    <property type="term" value="P:transmembrane transport"/>
    <property type="evidence" value="ECO:0007669"/>
    <property type="project" value="InterPro"/>
</dbReference>
<feature type="domain" description="ABC transmembrane type-1" evidence="9">
    <location>
        <begin position="83"/>
        <end position="263"/>
    </location>
</feature>
<evidence type="ECO:0000259" key="9">
    <source>
        <dbReference type="PROSITE" id="PS50928"/>
    </source>
</evidence>
<keyword evidence="7 8" id="KW-0472">Membrane</keyword>
<dbReference type="CDD" id="cd06261">
    <property type="entry name" value="TM_PBP2"/>
    <property type="match status" value="1"/>
</dbReference>
<evidence type="ECO:0000256" key="8">
    <source>
        <dbReference type="RuleBase" id="RU363032"/>
    </source>
</evidence>
<evidence type="ECO:0000313" key="10">
    <source>
        <dbReference type="EMBL" id="AXW88410.1"/>
    </source>
</evidence>
<dbReference type="AlphaFoldDB" id="A0AAD0SIF0"/>
<dbReference type="GO" id="GO:0005886">
    <property type="term" value="C:plasma membrane"/>
    <property type="evidence" value="ECO:0007669"/>
    <property type="project" value="UniProtKB-SubCell"/>
</dbReference>
<dbReference type="Proteomes" id="UP000263881">
    <property type="component" value="Chromosome"/>
</dbReference>
<feature type="transmembrane region" description="Helical" evidence="8">
    <location>
        <begin position="240"/>
        <end position="266"/>
    </location>
</feature>
<protein>
    <submittedName>
        <fullName evidence="10">ABC transporter permease</fullName>
    </submittedName>
</protein>
<evidence type="ECO:0000256" key="7">
    <source>
        <dbReference type="ARBA" id="ARBA00023136"/>
    </source>
</evidence>
<evidence type="ECO:0000256" key="3">
    <source>
        <dbReference type="ARBA" id="ARBA00022475"/>
    </source>
</evidence>
<dbReference type="PROSITE" id="PS50928">
    <property type="entry name" value="ABC_TM1"/>
    <property type="match status" value="1"/>
</dbReference>
<dbReference type="PANTHER" id="PTHR30151">
    <property type="entry name" value="ALKANE SULFONATE ABC TRANSPORTER-RELATED, MEMBRANE SUBUNIT"/>
    <property type="match status" value="1"/>
</dbReference>
<keyword evidence="6 8" id="KW-1133">Transmembrane helix</keyword>
<keyword evidence="4" id="KW-0997">Cell inner membrane</keyword>
<dbReference type="EMBL" id="CP023009">
    <property type="protein sequence ID" value="AXW88410.1"/>
    <property type="molecule type" value="Genomic_DNA"/>
</dbReference>
<keyword evidence="3" id="KW-1003">Cell membrane</keyword>
<organism evidence="10 11">
    <name type="scientific">Lonsdalea britannica</name>
    <dbReference type="NCBI Taxonomy" id="1082704"/>
    <lineage>
        <taxon>Bacteria</taxon>
        <taxon>Pseudomonadati</taxon>
        <taxon>Pseudomonadota</taxon>
        <taxon>Gammaproteobacteria</taxon>
        <taxon>Enterobacterales</taxon>
        <taxon>Pectobacteriaceae</taxon>
        <taxon>Lonsdalea</taxon>
    </lineage>
</organism>
<dbReference type="InterPro" id="IPR035906">
    <property type="entry name" value="MetI-like_sf"/>
</dbReference>
<name>A0AAD0SIF0_9GAMM</name>
<feature type="transmembrane region" description="Helical" evidence="8">
    <location>
        <begin position="91"/>
        <end position="114"/>
    </location>
</feature>
<feature type="transmembrane region" description="Helical" evidence="8">
    <location>
        <begin position="149"/>
        <end position="171"/>
    </location>
</feature>
<comment type="subcellular location">
    <subcellularLocation>
        <location evidence="1">Cell inner membrane</location>
        <topology evidence="1">Multi-pass membrane protein</topology>
    </subcellularLocation>
    <subcellularLocation>
        <location evidence="8">Cell membrane</location>
        <topology evidence="8">Multi-pass membrane protein</topology>
    </subcellularLocation>
</comment>
<dbReference type="InterPro" id="IPR000515">
    <property type="entry name" value="MetI-like"/>
</dbReference>
<gene>
    <name evidence="10" type="ORF">CKQ53_16485</name>
</gene>
<comment type="similarity">
    <text evidence="8">Belongs to the binding-protein-dependent transport system permease family.</text>
</comment>
<sequence length="276" mass="29625">MISLAMCSNCASTSLHNTTHNGRPIVIPRHTLIKLAPWALLLFIGGVWQAVVVGLNVPSYLFPSVSDVYRSLIADWRPIAAHSLQTLYTTMVGFVLAVVFGVVLGVAVGASTLVYKSIYPLLVGFNAIPKVAFVPVLVVWFGIGTLPAIVTAFLISFFPVVVNVATGLATVEPEMEDVLRSLGASRLDILKKVGLPRSLPYFFASLKVAITLAFVGSVISETVASNLGIGYLMMAASSNMNMGLVFAGLIVIGAMGVVMYELFALIEKRMTHWAHR</sequence>
<evidence type="ECO:0000256" key="5">
    <source>
        <dbReference type="ARBA" id="ARBA00022692"/>
    </source>
</evidence>
<feature type="transmembrane region" description="Helical" evidence="8">
    <location>
        <begin position="121"/>
        <end position="143"/>
    </location>
</feature>
<dbReference type="SUPFAM" id="SSF161098">
    <property type="entry name" value="MetI-like"/>
    <property type="match status" value="1"/>
</dbReference>
<feature type="transmembrane region" description="Helical" evidence="8">
    <location>
        <begin position="199"/>
        <end position="220"/>
    </location>
</feature>
<evidence type="ECO:0000256" key="1">
    <source>
        <dbReference type="ARBA" id="ARBA00004429"/>
    </source>
</evidence>
<proteinExistence type="inferred from homology"/>
<dbReference type="Gene3D" id="1.10.3720.10">
    <property type="entry name" value="MetI-like"/>
    <property type="match status" value="1"/>
</dbReference>
<evidence type="ECO:0000256" key="4">
    <source>
        <dbReference type="ARBA" id="ARBA00022519"/>
    </source>
</evidence>
<keyword evidence="2 8" id="KW-0813">Transport</keyword>
<keyword evidence="11" id="KW-1185">Reference proteome</keyword>
<reference evidence="10 11" key="1">
    <citation type="submission" date="2017-08" db="EMBL/GenBank/DDBJ databases">
        <title>Comparative genomics of bacteria isolated from necrotic lesions of AOD affected trees.</title>
        <authorList>
            <person name="Doonan J."/>
            <person name="Denman S."/>
            <person name="McDonald J.E."/>
        </authorList>
    </citation>
    <scope>NUCLEOTIDE SEQUENCE [LARGE SCALE GENOMIC DNA]</scope>
    <source>
        <strain evidence="10 11">477</strain>
    </source>
</reference>
<dbReference type="Pfam" id="PF00528">
    <property type="entry name" value="BPD_transp_1"/>
    <property type="match status" value="1"/>
</dbReference>
<evidence type="ECO:0000256" key="2">
    <source>
        <dbReference type="ARBA" id="ARBA00022448"/>
    </source>
</evidence>
<keyword evidence="5 8" id="KW-0812">Transmembrane</keyword>
<dbReference type="PANTHER" id="PTHR30151:SF20">
    <property type="entry name" value="ABC TRANSPORTER PERMEASE PROTEIN HI_0355-RELATED"/>
    <property type="match status" value="1"/>
</dbReference>
<accession>A0AAD0SIF0</accession>
<dbReference type="KEGG" id="lbq:CKQ53_16485"/>
<feature type="transmembrane region" description="Helical" evidence="8">
    <location>
        <begin position="38"/>
        <end position="62"/>
    </location>
</feature>
<evidence type="ECO:0000313" key="11">
    <source>
        <dbReference type="Proteomes" id="UP000263881"/>
    </source>
</evidence>